<dbReference type="InterPro" id="IPR002938">
    <property type="entry name" value="FAD-bd"/>
</dbReference>
<dbReference type="PANTHER" id="PTHR43476">
    <property type="entry name" value="3-(3-HYDROXY-PHENYL)PROPIONATE/3-HYDROXYCINNAMIC ACID HYDROXYLASE"/>
    <property type="match status" value="1"/>
</dbReference>
<keyword evidence="1 3" id="KW-0560">Oxidoreductase</keyword>
<dbReference type="STRING" id="1742972.COMA1_60025"/>
<keyword evidence="4" id="KW-1185">Reference proteome</keyword>
<dbReference type="Pfam" id="PF01494">
    <property type="entry name" value="FAD_binding_3"/>
    <property type="match status" value="1"/>
</dbReference>
<evidence type="ECO:0000259" key="2">
    <source>
        <dbReference type="Pfam" id="PF01494"/>
    </source>
</evidence>
<dbReference type="GO" id="GO:0071949">
    <property type="term" value="F:FAD binding"/>
    <property type="evidence" value="ECO:0007669"/>
    <property type="project" value="InterPro"/>
</dbReference>
<feature type="domain" description="FAD-binding" evidence="2">
    <location>
        <begin position="4"/>
        <end position="344"/>
    </location>
</feature>
<dbReference type="AlphaFoldDB" id="A0A0S4LPT1"/>
<accession>A0A0S4LPT1</accession>
<name>A0A0S4LPT1_9BACT</name>
<evidence type="ECO:0000313" key="4">
    <source>
        <dbReference type="Proteomes" id="UP000199032"/>
    </source>
</evidence>
<organism evidence="3 4">
    <name type="scientific">Candidatus Nitrospira nitrosa</name>
    <dbReference type="NCBI Taxonomy" id="1742972"/>
    <lineage>
        <taxon>Bacteria</taxon>
        <taxon>Pseudomonadati</taxon>
        <taxon>Nitrospirota</taxon>
        <taxon>Nitrospiria</taxon>
        <taxon>Nitrospirales</taxon>
        <taxon>Nitrospiraceae</taxon>
        <taxon>Nitrospira</taxon>
    </lineage>
</organism>
<proteinExistence type="predicted"/>
<reference evidence="3 4" key="1">
    <citation type="submission" date="2015-10" db="EMBL/GenBank/DDBJ databases">
        <authorList>
            <person name="Gilbert D.G."/>
        </authorList>
    </citation>
    <scope>NUCLEOTIDE SEQUENCE [LARGE SCALE GENOMIC DNA]</scope>
    <source>
        <strain evidence="3">COMA1</strain>
    </source>
</reference>
<evidence type="ECO:0000313" key="3">
    <source>
        <dbReference type="EMBL" id="CUS38698.1"/>
    </source>
</evidence>
<sequence>MVEETDIAVVGAGGGGAVLALALAQKGIKTIVLEQAPGPPLGLRGEILQPNGQQVLDRLGLLNKLPVSSTRTVHQFHFCRVGGQRLCTIDYRDLPPPYNQAVVTLPNVAHHAIVDAVEREPSVSLRYRATFTGLLRENGRVVGLTAKQGDQERTIKAKVVVGADGAFSKVREALQIPADLYLYPQGYLIALLDAAIPMDEAKYFVGKRTILGLFPAAGDKVYAFYMIKTGSYDQVKAQGLSSLQNAWIAIDPSSEPIFRTLIDWKQTAFLPTGRVRTPTWVADGAVLVGDAAHAMNPHASQGRMQAMVDAMTLADLLPECLATDDYSAATLKRYEESRRPHVAMLQKLADEQVLFWNTANPLIGFLRDRVFSTLDRNARLRYRVLSTTAGLRKDPPFGMLDRLMAAGFLPDPSGRDMAVGGVR</sequence>
<gene>
    <name evidence="3" type="ORF">COMA1_60025</name>
</gene>
<dbReference type="Gene3D" id="3.50.50.60">
    <property type="entry name" value="FAD/NAD(P)-binding domain"/>
    <property type="match status" value="2"/>
</dbReference>
<dbReference type="SUPFAM" id="SSF51905">
    <property type="entry name" value="FAD/NAD(P)-binding domain"/>
    <property type="match status" value="1"/>
</dbReference>
<protein>
    <submittedName>
        <fullName evidence="3">Putative 2-octaprenyl-3-methyl-6-methoxy-1, 4-benzoquinol hydroxylase</fullName>
        <ecNumber evidence="3">1.14.13.-</ecNumber>
    </submittedName>
</protein>
<dbReference type="InterPro" id="IPR050631">
    <property type="entry name" value="PheA/TfdB_FAD_monoxygenase"/>
</dbReference>
<dbReference type="GO" id="GO:0016491">
    <property type="term" value="F:oxidoreductase activity"/>
    <property type="evidence" value="ECO:0007669"/>
    <property type="project" value="UniProtKB-KW"/>
</dbReference>
<evidence type="ECO:0000256" key="1">
    <source>
        <dbReference type="ARBA" id="ARBA00023002"/>
    </source>
</evidence>
<dbReference type="EMBL" id="CZQA01000012">
    <property type="protein sequence ID" value="CUS38698.1"/>
    <property type="molecule type" value="Genomic_DNA"/>
</dbReference>
<dbReference type="RefSeq" id="WP_090750898.1">
    <property type="nucleotide sequence ID" value="NZ_CZQA01000012.1"/>
</dbReference>
<dbReference type="PRINTS" id="PR00420">
    <property type="entry name" value="RNGMNOXGNASE"/>
</dbReference>
<dbReference type="InterPro" id="IPR036188">
    <property type="entry name" value="FAD/NAD-bd_sf"/>
</dbReference>
<dbReference type="Proteomes" id="UP000199032">
    <property type="component" value="Unassembled WGS sequence"/>
</dbReference>
<dbReference type="OrthoDB" id="9766816at2"/>
<dbReference type="EC" id="1.14.13.-" evidence="3"/>
<dbReference type="PANTHER" id="PTHR43476:SF5">
    <property type="entry name" value="FAD-DEPENDENT MONOOXYGENASE"/>
    <property type="match status" value="1"/>
</dbReference>